<name>A0A7D6ZJ43_9CLOT</name>
<evidence type="ECO:0000313" key="2">
    <source>
        <dbReference type="Proteomes" id="UP000512286"/>
    </source>
</evidence>
<sequence>MEEIKISIRNKSEIERFVLLSIVGLMDSLIEGAISIEDCEVYLCSPYSVEKLNSLKIDERVIELVEDGCELEDIESLIPSKLQNSINEIRLKAIKLLLGLPREGVLLKKWID</sequence>
<dbReference type="AlphaFoldDB" id="A0A7D6ZJ43"/>
<proteinExistence type="predicted"/>
<dbReference type="Pfam" id="PF13108">
    <property type="entry name" value="DUF3969"/>
    <property type="match status" value="1"/>
</dbReference>
<dbReference type="RefSeq" id="WP_021802694.1">
    <property type="nucleotide sequence ID" value="NZ_CP059378.1"/>
</dbReference>
<dbReference type="KEGG" id="cint:HZF06_07095"/>
<protein>
    <submittedName>
        <fullName evidence="1">DUF3969 family protein</fullName>
    </submittedName>
</protein>
<dbReference type="InterPro" id="IPR025083">
    <property type="entry name" value="DUF3969"/>
</dbReference>
<evidence type="ECO:0000313" key="1">
    <source>
        <dbReference type="EMBL" id="QLY81339.1"/>
    </source>
</evidence>
<reference evidence="1 2" key="1">
    <citation type="submission" date="2020-07" db="EMBL/GenBank/DDBJ databases">
        <title>Electron transfer.</title>
        <authorList>
            <person name="Huang L."/>
            <person name="Liu X."/>
            <person name="Zhou S."/>
        </authorList>
    </citation>
    <scope>NUCLEOTIDE SEQUENCE [LARGE SCALE GENOMIC DNA]</scope>
    <source>
        <strain evidence="1 2">Lx1</strain>
    </source>
</reference>
<dbReference type="Proteomes" id="UP000512286">
    <property type="component" value="Chromosome"/>
</dbReference>
<dbReference type="EMBL" id="CP059378">
    <property type="protein sequence ID" value="QLY81339.1"/>
    <property type="molecule type" value="Genomic_DNA"/>
</dbReference>
<accession>A0A7D6ZJ43</accession>
<gene>
    <name evidence="1" type="ORF">HZF06_07095</name>
</gene>
<organism evidence="1 2">
    <name type="scientific">Clostridium intestinale</name>
    <dbReference type="NCBI Taxonomy" id="36845"/>
    <lineage>
        <taxon>Bacteria</taxon>
        <taxon>Bacillati</taxon>
        <taxon>Bacillota</taxon>
        <taxon>Clostridia</taxon>
        <taxon>Eubacteriales</taxon>
        <taxon>Clostridiaceae</taxon>
        <taxon>Clostridium</taxon>
    </lineage>
</organism>